<reference evidence="1" key="1">
    <citation type="journal article" date="2015" name="Nature">
        <title>Complex archaea that bridge the gap between prokaryotes and eukaryotes.</title>
        <authorList>
            <person name="Spang A."/>
            <person name="Saw J.H."/>
            <person name="Jorgensen S.L."/>
            <person name="Zaremba-Niedzwiedzka K."/>
            <person name="Martijn J."/>
            <person name="Lind A.E."/>
            <person name="van Eijk R."/>
            <person name="Schleper C."/>
            <person name="Guy L."/>
            <person name="Ettema T.J."/>
        </authorList>
    </citation>
    <scope>NUCLEOTIDE SEQUENCE</scope>
</reference>
<accession>A0A0F9C416</accession>
<evidence type="ECO:0000313" key="1">
    <source>
        <dbReference type="EMBL" id="KKL20987.1"/>
    </source>
</evidence>
<comment type="caution">
    <text evidence="1">The sequence shown here is derived from an EMBL/GenBank/DDBJ whole genome shotgun (WGS) entry which is preliminary data.</text>
</comment>
<dbReference type="EMBL" id="LAZR01037894">
    <property type="protein sequence ID" value="KKL20987.1"/>
    <property type="molecule type" value="Genomic_DNA"/>
</dbReference>
<gene>
    <name evidence="1" type="ORF">LCGC14_2449980</name>
</gene>
<proteinExistence type="predicted"/>
<organism evidence="1">
    <name type="scientific">marine sediment metagenome</name>
    <dbReference type="NCBI Taxonomy" id="412755"/>
    <lineage>
        <taxon>unclassified sequences</taxon>
        <taxon>metagenomes</taxon>
        <taxon>ecological metagenomes</taxon>
    </lineage>
</organism>
<dbReference type="AlphaFoldDB" id="A0A0F9C416"/>
<evidence type="ECO:0008006" key="2">
    <source>
        <dbReference type="Google" id="ProtNLM"/>
    </source>
</evidence>
<sequence>MLRLFRKKGYNTVSFSSFEPKQPYQLILRHDIDFLGINLSILTDMEMKIGFQSINHFLMTSEVYNINSLAVKSLINRLRKKGHHLGLHIDPTLFSPYSSKQELQNEFKNLINIANIYLGPLDSYSFHRPAIIGPNKDLFPENFSFQVPKCAYSDEFTKSMIYRSDSRREWQDGCICQEIKDLDGRSLQLLIHANWWDIEEINREQNLKTYVNTHLRLIKSYLAYNLSFLPESKISLKDFFIG</sequence>
<protein>
    <recommendedName>
        <fullName evidence="2">Glycoside hydrolase family 57 N-terminal domain-containing protein</fullName>
    </recommendedName>
</protein>
<name>A0A0F9C416_9ZZZZ</name>